<comment type="caution">
    <text evidence="1">The sequence shown here is derived from an EMBL/GenBank/DDBJ whole genome shotgun (WGS) entry which is preliminary data.</text>
</comment>
<protein>
    <recommendedName>
        <fullName evidence="3">Phage protein</fullName>
    </recommendedName>
</protein>
<dbReference type="AlphaFoldDB" id="A0A7W3SWH0"/>
<evidence type="ECO:0000313" key="2">
    <source>
        <dbReference type="Proteomes" id="UP000567067"/>
    </source>
</evidence>
<name>A0A7W3SWH0_9BACL</name>
<evidence type="ECO:0000313" key="1">
    <source>
        <dbReference type="EMBL" id="MBA9087477.1"/>
    </source>
</evidence>
<dbReference type="RefSeq" id="WP_182538383.1">
    <property type="nucleotide sequence ID" value="NZ_JACJIP010000031.1"/>
</dbReference>
<dbReference type="Gene3D" id="2.40.10.370">
    <property type="entry name" value="Protein of unknown function DUF3599"/>
    <property type="match status" value="1"/>
</dbReference>
<reference evidence="1 2" key="1">
    <citation type="submission" date="2020-08" db="EMBL/GenBank/DDBJ databases">
        <title>Genomic Encyclopedia of Type Strains, Phase III (KMG-III): the genomes of soil and plant-associated and newly described type strains.</title>
        <authorList>
            <person name="Whitman W."/>
        </authorList>
    </citation>
    <scope>NUCLEOTIDE SEQUENCE [LARGE SCALE GENOMIC DNA]</scope>
    <source>
        <strain evidence="1 2">CECT 8693</strain>
    </source>
</reference>
<accession>A0A7W3SWH0</accession>
<dbReference type="EMBL" id="JACJIP010000031">
    <property type="protein sequence ID" value="MBA9087477.1"/>
    <property type="molecule type" value="Genomic_DNA"/>
</dbReference>
<organism evidence="1 2">
    <name type="scientific">Fontibacillus solani</name>
    <dbReference type="NCBI Taxonomy" id="1572857"/>
    <lineage>
        <taxon>Bacteria</taxon>
        <taxon>Bacillati</taxon>
        <taxon>Bacillota</taxon>
        <taxon>Bacilli</taxon>
        <taxon>Bacillales</taxon>
        <taxon>Paenibacillaceae</taxon>
        <taxon>Fontibacillus</taxon>
    </lineage>
</organism>
<sequence>MLSQTQVVAVRKAIELTYIGKCTVIEYQKKTKANKSTGFEEVTVLENQPCRLSFERITSTSQGESASKLTQVTKLLIAPEVDIKPGSKLVIEQNGLTSEYKRSGEPANYNTHQEIILELFQGWA</sequence>
<proteinExistence type="predicted"/>
<keyword evidence="2" id="KW-1185">Reference proteome</keyword>
<dbReference type="Proteomes" id="UP000567067">
    <property type="component" value="Unassembled WGS sequence"/>
</dbReference>
<evidence type="ECO:0008006" key="3">
    <source>
        <dbReference type="Google" id="ProtNLM"/>
    </source>
</evidence>
<gene>
    <name evidence="1" type="ORF">FHR92_003962</name>
</gene>
<dbReference type="InterPro" id="IPR038667">
    <property type="entry name" value="XkdH-like_sf"/>
</dbReference>